<keyword evidence="2" id="KW-0479">Metal-binding</keyword>
<dbReference type="SMART" id="SM00184">
    <property type="entry name" value="RING"/>
    <property type="match status" value="1"/>
</dbReference>
<dbReference type="Gene3D" id="3.30.40.10">
    <property type="entry name" value="Zinc/RING finger domain, C3HC4 (zinc finger)"/>
    <property type="match status" value="1"/>
</dbReference>
<reference evidence="8 9" key="1">
    <citation type="journal article" date="2024" name="Science">
        <title>Giant polyketide synthase enzymes in the biosynthesis of giant marine polyether toxins.</title>
        <authorList>
            <person name="Fallon T.R."/>
            <person name="Shende V.V."/>
            <person name="Wierzbicki I.H."/>
            <person name="Pendleton A.L."/>
            <person name="Watervoot N.F."/>
            <person name="Auber R.P."/>
            <person name="Gonzalez D.J."/>
            <person name="Wisecaver J.H."/>
            <person name="Moore B.S."/>
        </authorList>
    </citation>
    <scope>NUCLEOTIDE SEQUENCE [LARGE SCALE GENOMIC DNA]</scope>
    <source>
        <strain evidence="8 9">12B1</strain>
    </source>
</reference>
<dbReference type="GO" id="GO:0008270">
    <property type="term" value="F:zinc ion binding"/>
    <property type="evidence" value="ECO:0007669"/>
    <property type="project" value="UniProtKB-KW"/>
</dbReference>
<evidence type="ECO:0000256" key="5">
    <source>
        <dbReference type="PROSITE-ProRule" id="PRU00175"/>
    </source>
</evidence>
<dbReference type="PANTHER" id="PTHR31841">
    <property type="entry name" value="PROTEIN FAM72A-RELATED"/>
    <property type="match status" value="1"/>
</dbReference>
<dbReference type="Proteomes" id="UP001515480">
    <property type="component" value="Unassembled WGS sequence"/>
</dbReference>
<dbReference type="SUPFAM" id="SSF57850">
    <property type="entry name" value="RING/U-box"/>
    <property type="match status" value="1"/>
</dbReference>
<dbReference type="PANTHER" id="PTHR31841:SF1">
    <property type="entry name" value="PROTEIN FAM72A-RELATED"/>
    <property type="match status" value="1"/>
</dbReference>
<sequence length="266" mass="28334">MQEAAIRSADNGEVGEERGNPDVGCDFDEGIDHFSGLVGEGGENEVEGRTEIDGAGLESRAEDGAASESEGYSSSEEQSQDDAAVFELGCVSCSRCISKRAMSVCLVADHSAQLFSTDIPTPDLLEGKRKRLETCDCVARSVLCLGCQRELGYHVLQPCADCSSCDHNGHYWLFHAPAVRATALDVTWASLPYNGAPASDNAANGSGSHACVICMTSEMWRPTRVRGCGHVFCFGCISREVDARGCCPLDRLPTSRSLLEALSDGP</sequence>
<evidence type="ECO:0000256" key="1">
    <source>
        <dbReference type="ARBA" id="ARBA00006888"/>
    </source>
</evidence>
<dbReference type="InterPro" id="IPR026768">
    <property type="entry name" value="YPEH2ZP"/>
</dbReference>
<comment type="caution">
    <text evidence="8">The sequence shown here is derived from an EMBL/GenBank/DDBJ whole genome shotgun (WGS) entry which is preliminary data.</text>
</comment>
<dbReference type="PROSITE" id="PS50089">
    <property type="entry name" value="ZF_RING_2"/>
    <property type="match status" value="1"/>
</dbReference>
<protein>
    <recommendedName>
        <fullName evidence="7">RING-type domain-containing protein</fullName>
    </recommendedName>
</protein>
<gene>
    <name evidence="8" type="ORF">AB1Y20_010446</name>
</gene>
<evidence type="ECO:0000256" key="4">
    <source>
        <dbReference type="ARBA" id="ARBA00022833"/>
    </source>
</evidence>
<dbReference type="AlphaFoldDB" id="A0AB34IQT8"/>
<dbReference type="Pfam" id="PF14976">
    <property type="entry name" value="YPEH2ZP"/>
    <property type="match status" value="1"/>
</dbReference>
<evidence type="ECO:0000313" key="9">
    <source>
        <dbReference type="Proteomes" id="UP001515480"/>
    </source>
</evidence>
<dbReference type="InterPro" id="IPR001841">
    <property type="entry name" value="Znf_RING"/>
</dbReference>
<dbReference type="GO" id="GO:0005829">
    <property type="term" value="C:cytosol"/>
    <property type="evidence" value="ECO:0007669"/>
    <property type="project" value="TreeGrafter"/>
</dbReference>
<evidence type="ECO:0000313" key="8">
    <source>
        <dbReference type="EMBL" id="KAL1504034.1"/>
    </source>
</evidence>
<evidence type="ECO:0000256" key="6">
    <source>
        <dbReference type="SAM" id="MobiDB-lite"/>
    </source>
</evidence>
<keyword evidence="9" id="KW-1185">Reference proteome</keyword>
<feature type="region of interest" description="Disordered" evidence="6">
    <location>
        <begin position="1"/>
        <end position="79"/>
    </location>
</feature>
<dbReference type="PROSITE" id="PS00518">
    <property type="entry name" value="ZF_RING_1"/>
    <property type="match status" value="1"/>
</dbReference>
<feature type="domain" description="RING-type" evidence="7">
    <location>
        <begin position="211"/>
        <end position="251"/>
    </location>
</feature>
<proteinExistence type="inferred from homology"/>
<dbReference type="InterPro" id="IPR013083">
    <property type="entry name" value="Znf_RING/FYVE/PHD"/>
</dbReference>
<evidence type="ECO:0000259" key="7">
    <source>
        <dbReference type="PROSITE" id="PS50089"/>
    </source>
</evidence>
<keyword evidence="4" id="KW-0862">Zinc</keyword>
<evidence type="ECO:0000256" key="3">
    <source>
        <dbReference type="ARBA" id="ARBA00022771"/>
    </source>
</evidence>
<name>A0AB34IQT8_PRYPA</name>
<accession>A0AB34IQT8</accession>
<dbReference type="InterPro" id="IPR017907">
    <property type="entry name" value="Znf_RING_CS"/>
</dbReference>
<feature type="compositionally biased region" description="Low complexity" evidence="6">
    <location>
        <begin position="64"/>
        <end position="79"/>
    </location>
</feature>
<comment type="similarity">
    <text evidence="1">Belongs to the FAM72 family.</text>
</comment>
<keyword evidence="3 5" id="KW-0863">Zinc-finger</keyword>
<evidence type="ECO:0000256" key="2">
    <source>
        <dbReference type="ARBA" id="ARBA00022723"/>
    </source>
</evidence>
<dbReference type="EMBL" id="JBGBPQ010000020">
    <property type="protein sequence ID" value="KAL1504034.1"/>
    <property type="molecule type" value="Genomic_DNA"/>
</dbReference>
<organism evidence="8 9">
    <name type="scientific">Prymnesium parvum</name>
    <name type="common">Toxic golden alga</name>
    <dbReference type="NCBI Taxonomy" id="97485"/>
    <lineage>
        <taxon>Eukaryota</taxon>
        <taxon>Haptista</taxon>
        <taxon>Haptophyta</taxon>
        <taxon>Prymnesiophyceae</taxon>
        <taxon>Prymnesiales</taxon>
        <taxon>Prymnesiaceae</taxon>
        <taxon>Prymnesium</taxon>
    </lineage>
</organism>